<evidence type="ECO:0000313" key="2">
    <source>
        <dbReference type="EMBL" id="KAE9606703.1"/>
    </source>
</evidence>
<comment type="caution">
    <text evidence="2">The sequence shown here is derived from an EMBL/GenBank/DDBJ whole genome shotgun (WGS) entry which is preliminary data.</text>
</comment>
<name>A0A6A4PZ67_LUPAL</name>
<accession>A0A6A4PZ67</accession>
<reference evidence="3" key="1">
    <citation type="journal article" date="2020" name="Nat. Commun.">
        <title>Genome sequence of the cluster root forming white lupin.</title>
        <authorList>
            <person name="Hufnagel B."/>
            <person name="Marques A."/>
            <person name="Soriano A."/>
            <person name="Marques L."/>
            <person name="Divol F."/>
            <person name="Doumas P."/>
            <person name="Sallet E."/>
            <person name="Mancinotti D."/>
            <person name="Carrere S."/>
            <person name="Marande W."/>
            <person name="Arribat S."/>
            <person name="Keller J."/>
            <person name="Huneau C."/>
            <person name="Blein T."/>
            <person name="Aime D."/>
            <person name="Laguerre M."/>
            <person name="Taylor J."/>
            <person name="Schubert V."/>
            <person name="Nelson M."/>
            <person name="Geu-Flores F."/>
            <person name="Crespi M."/>
            <person name="Gallardo-Guerrero K."/>
            <person name="Delaux P.-M."/>
            <person name="Salse J."/>
            <person name="Berges H."/>
            <person name="Guyot R."/>
            <person name="Gouzy J."/>
            <person name="Peret B."/>
        </authorList>
    </citation>
    <scope>NUCLEOTIDE SEQUENCE [LARGE SCALE GENOMIC DNA]</scope>
    <source>
        <strain evidence="3">cv. Amiga</strain>
    </source>
</reference>
<evidence type="ECO:0000313" key="3">
    <source>
        <dbReference type="Proteomes" id="UP000447434"/>
    </source>
</evidence>
<organism evidence="2 3">
    <name type="scientific">Lupinus albus</name>
    <name type="common">White lupine</name>
    <name type="synonym">Lupinus termis</name>
    <dbReference type="NCBI Taxonomy" id="3870"/>
    <lineage>
        <taxon>Eukaryota</taxon>
        <taxon>Viridiplantae</taxon>
        <taxon>Streptophyta</taxon>
        <taxon>Embryophyta</taxon>
        <taxon>Tracheophyta</taxon>
        <taxon>Spermatophyta</taxon>
        <taxon>Magnoliopsida</taxon>
        <taxon>eudicotyledons</taxon>
        <taxon>Gunneridae</taxon>
        <taxon>Pentapetalae</taxon>
        <taxon>rosids</taxon>
        <taxon>fabids</taxon>
        <taxon>Fabales</taxon>
        <taxon>Fabaceae</taxon>
        <taxon>Papilionoideae</taxon>
        <taxon>50 kb inversion clade</taxon>
        <taxon>genistoids sensu lato</taxon>
        <taxon>core genistoids</taxon>
        <taxon>Genisteae</taxon>
        <taxon>Lupinus</taxon>
    </lineage>
</organism>
<protein>
    <submittedName>
        <fullName evidence="2">Uncharacterized protein</fullName>
    </submittedName>
</protein>
<dbReference type="Proteomes" id="UP000447434">
    <property type="component" value="Chromosome 9"/>
</dbReference>
<dbReference type="EMBL" id="WOCE01000009">
    <property type="protein sequence ID" value="KAE9606703.1"/>
    <property type="molecule type" value="Genomic_DNA"/>
</dbReference>
<evidence type="ECO:0000256" key="1">
    <source>
        <dbReference type="SAM" id="Phobius"/>
    </source>
</evidence>
<keyword evidence="3" id="KW-1185">Reference proteome</keyword>
<keyword evidence="1" id="KW-0812">Transmembrane</keyword>
<proteinExistence type="predicted"/>
<sequence length="53" mass="6293">MGDYPFSCQHLYGRIMYFARICCQGCSIRSAWLIYLYLYGNHKDSRSFRSSLN</sequence>
<gene>
    <name evidence="2" type="ORF">Lalb_Chr09g0322421</name>
</gene>
<dbReference type="AlphaFoldDB" id="A0A6A4PZ67"/>
<keyword evidence="1" id="KW-1133">Transmembrane helix</keyword>
<keyword evidence="1" id="KW-0472">Membrane</keyword>
<feature type="transmembrane region" description="Helical" evidence="1">
    <location>
        <begin position="15"/>
        <end position="39"/>
    </location>
</feature>